<dbReference type="GO" id="GO:0007189">
    <property type="term" value="P:adenylate cyclase-activating G protein-coupled receptor signaling pathway"/>
    <property type="evidence" value="ECO:0007669"/>
    <property type="project" value="TreeGrafter"/>
</dbReference>
<dbReference type="OMA" id="RMWGTIR"/>
<dbReference type="PRINTS" id="PR02001">
    <property type="entry name" value="GCR1CAMPR"/>
</dbReference>
<feature type="transmembrane region" description="Helical" evidence="5">
    <location>
        <begin position="247"/>
        <end position="267"/>
    </location>
</feature>
<keyword evidence="4 5" id="KW-0472">Membrane</keyword>
<keyword evidence="9" id="KW-1185">Reference proteome</keyword>
<dbReference type="GO" id="GO:0007166">
    <property type="term" value="P:cell surface receptor signaling pathway"/>
    <property type="evidence" value="ECO:0007669"/>
    <property type="project" value="InterPro"/>
</dbReference>
<dbReference type="InterPro" id="IPR017452">
    <property type="entry name" value="GPCR_Rhodpsn_7TM"/>
</dbReference>
<dbReference type="Gene3D" id="1.20.1070.10">
    <property type="entry name" value="Rhodopsin 7-helix transmembrane proteins"/>
    <property type="match status" value="1"/>
</dbReference>
<feature type="transmembrane region" description="Helical" evidence="5">
    <location>
        <begin position="107"/>
        <end position="128"/>
    </location>
</feature>
<dbReference type="PROSITE" id="PS50261">
    <property type="entry name" value="G_PROTEIN_RECEP_F2_4"/>
    <property type="match status" value="1"/>
</dbReference>
<dbReference type="KEGG" id="epa:110248367"/>
<dbReference type="OrthoDB" id="100006at2759"/>
<dbReference type="GO" id="GO:0005886">
    <property type="term" value="C:plasma membrane"/>
    <property type="evidence" value="ECO:0007669"/>
    <property type="project" value="TreeGrafter"/>
</dbReference>
<dbReference type="PANTHER" id="PTHR23112:SF47">
    <property type="entry name" value="G-PROTEIN COUPLED RECEPTOR 157"/>
    <property type="match status" value="1"/>
</dbReference>
<evidence type="ECO:0000259" key="6">
    <source>
        <dbReference type="PROSITE" id="PS50261"/>
    </source>
</evidence>
<feature type="transmembrane region" description="Helical" evidence="5">
    <location>
        <begin position="67"/>
        <end position="87"/>
    </location>
</feature>
<feature type="domain" description="G-protein coupled receptors family 1 profile" evidence="7">
    <location>
        <begin position="45"/>
        <end position="253"/>
    </location>
</feature>
<evidence type="ECO:0000256" key="1">
    <source>
        <dbReference type="ARBA" id="ARBA00004141"/>
    </source>
</evidence>
<dbReference type="PANTHER" id="PTHR23112">
    <property type="entry name" value="G PROTEIN-COUPLED RECEPTOR 157-RELATED"/>
    <property type="match status" value="1"/>
</dbReference>
<evidence type="ECO:0000256" key="5">
    <source>
        <dbReference type="SAM" id="Phobius"/>
    </source>
</evidence>
<dbReference type="InterPro" id="IPR022343">
    <property type="entry name" value="GCR1-cAMP_receptor"/>
</dbReference>
<dbReference type="RefSeq" id="XP_020910543.1">
    <property type="nucleotide sequence ID" value="XM_021054884.2"/>
</dbReference>
<dbReference type="SUPFAM" id="SSF81321">
    <property type="entry name" value="Family A G protein-coupled receptor-like"/>
    <property type="match status" value="1"/>
</dbReference>
<evidence type="ECO:0000313" key="9">
    <source>
        <dbReference type="Proteomes" id="UP000887567"/>
    </source>
</evidence>
<evidence type="ECO:0000313" key="8">
    <source>
        <dbReference type="EnsemblMetazoa" id="XP_020910543.1"/>
    </source>
</evidence>
<protein>
    <recommendedName>
        <fullName evidence="10">G-protein coupled receptors family 2 profile 2 domain-containing protein</fullName>
    </recommendedName>
</protein>
<evidence type="ECO:0008006" key="10">
    <source>
        <dbReference type="Google" id="ProtNLM"/>
    </source>
</evidence>
<feature type="transmembrane region" description="Helical" evidence="5">
    <location>
        <begin position="33"/>
        <end position="55"/>
    </location>
</feature>
<evidence type="ECO:0000259" key="7">
    <source>
        <dbReference type="PROSITE" id="PS50262"/>
    </source>
</evidence>
<dbReference type="AlphaFoldDB" id="A0A913XX01"/>
<evidence type="ECO:0000256" key="4">
    <source>
        <dbReference type="ARBA" id="ARBA00023136"/>
    </source>
</evidence>
<dbReference type="PROSITE" id="PS50262">
    <property type="entry name" value="G_PROTEIN_RECEP_F1_2"/>
    <property type="match status" value="1"/>
</dbReference>
<keyword evidence="2 5" id="KW-0812">Transmembrane</keyword>
<accession>A0A913XX01</accession>
<feature type="transmembrane region" description="Helical" evidence="5">
    <location>
        <begin position="140"/>
        <end position="166"/>
    </location>
</feature>
<comment type="subcellular location">
    <subcellularLocation>
        <location evidence="1">Membrane</location>
        <topology evidence="1">Multi-pass membrane protein</topology>
    </subcellularLocation>
</comment>
<evidence type="ECO:0000256" key="2">
    <source>
        <dbReference type="ARBA" id="ARBA00022692"/>
    </source>
</evidence>
<dbReference type="InterPro" id="IPR017981">
    <property type="entry name" value="GPCR_2-like_7TM"/>
</dbReference>
<organism evidence="8 9">
    <name type="scientific">Exaiptasia diaphana</name>
    <name type="common">Tropical sea anemone</name>
    <name type="synonym">Aiptasia pulchella</name>
    <dbReference type="NCBI Taxonomy" id="2652724"/>
    <lineage>
        <taxon>Eukaryota</taxon>
        <taxon>Metazoa</taxon>
        <taxon>Cnidaria</taxon>
        <taxon>Anthozoa</taxon>
        <taxon>Hexacorallia</taxon>
        <taxon>Actiniaria</taxon>
        <taxon>Aiptasiidae</taxon>
        <taxon>Exaiptasia</taxon>
    </lineage>
</organism>
<dbReference type="GeneID" id="110248367"/>
<dbReference type="GO" id="GO:0004930">
    <property type="term" value="F:G protein-coupled receptor activity"/>
    <property type="evidence" value="ECO:0007669"/>
    <property type="project" value="TreeGrafter"/>
</dbReference>
<evidence type="ECO:0000256" key="3">
    <source>
        <dbReference type="ARBA" id="ARBA00022989"/>
    </source>
</evidence>
<dbReference type="EnsemblMetazoa" id="XM_021054884.2">
    <property type="protein sequence ID" value="XP_020910543.1"/>
    <property type="gene ID" value="LOC110248367"/>
</dbReference>
<reference evidence="8" key="1">
    <citation type="submission" date="2022-11" db="UniProtKB">
        <authorList>
            <consortium name="EnsemblMetazoa"/>
        </authorList>
    </citation>
    <scope>IDENTIFICATION</scope>
</reference>
<dbReference type="Proteomes" id="UP000887567">
    <property type="component" value="Unplaced"/>
</dbReference>
<feature type="transmembrane region" description="Helical" evidence="5">
    <location>
        <begin position="186"/>
        <end position="210"/>
    </location>
</feature>
<keyword evidence="3 5" id="KW-1133">Transmembrane helix</keyword>
<feature type="domain" description="G-protein coupled receptors family 2 profile 2" evidence="6">
    <location>
        <begin position="31"/>
        <end position="310"/>
    </location>
</feature>
<name>A0A913XX01_EXADI</name>
<proteinExistence type="predicted"/>
<sequence>MPVSHGLYAELSNMATQSNDTDWGSSGREVNQVLSTVAGSLSIFGTIMIFITFALWKDMRTTSRKILVFISIGDLFTAMVNVSGVSMSSTTGILDMTFCKIQSFVNIAAILSSFFWTVYLSIFLYLSLCGLRREREKKVMFVFHVTAWGIPLIVALSAASVGNAFGQTSISDGWCWISRNLSSNLLLFWMFFAGKGWEILSYLAITIFYIKAKIVLKRKMCSSSSTPFLTTASLVAARKADRKFTMVPIIFILLRMWGTIRFISYVVCLPECKKTGPNLNPHIEFLLRILHGVGDSSQGFANFIIFCLFTDKIHYKIKLWCSRVCPFVKTHIADDKYNNYESYSALDDSINHPASK</sequence>